<evidence type="ECO:0000313" key="10">
    <source>
        <dbReference type="EMBL" id="CAG7590023.1"/>
    </source>
</evidence>
<keyword evidence="11" id="KW-1185">Reference proteome</keyword>
<dbReference type="EMBL" id="CAJVAF010000082">
    <property type="protein sequence ID" value="CAG7590023.1"/>
    <property type="molecule type" value="Genomic_DNA"/>
</dbReference>
<keyword evidence="3 9" id="KW-0687">Ribonucleoprotein</keyword>
<evidence type="ECO:0000256" key="6">
    <source>
        <dbReference type="ARBA" id="ARBA00072708"/>
    </source>
</evidence>
<protein>
    <recommendedName>
        <fullName evidence="6">Large ribosomal subunit protein bL17c</fullName>
    </recommendedName>
    <alternativeName>
        <fullName evidence="5">39S ribosomal protein L17, mitochondrial</fullName>
    </alternativeName>
    <alternativeName>
        <fullName evidence="7">50S ribosomal protein L17, chloroplastic</fullName>
    </alternativeName>
    <alternativeName>
        <fullName evidence="8">CL17</fullName>
    </alternativeName>
    <alternativeName>
        <fullName evidence="4">Large ribosomal subunit protein bL17m</fullName>
    </alternativeName>
</protein>
<name>A0A8S4C1M2_9ACAR</name>
<dbReference type="PANTHER" id="PTHR14413">
    <property type="entry name" value="RIBOSOMAL PROTEIN L17"/>
    <property type="match status" value="1"/>
</dbReference>
<dbReference type="InterPro" id="IPR036373">
    <property type="entry name" value="Ribosomal_bL17_sf"/>
</dbReference>
<evidence type="ECO:0000256" key="7">
    <source>
        <dbReference type="ARBA" id="ARBA00077677"/>
    </source>
</evidence>
<dbReference type="InterPro" id="IPR000456">
    <property type="entry name" value="Ribosomal_bL17"/>
</dbReference>
<evidence type="ECO:0000256" key="3">
    <source>
        <dbReference type="ARBA" id="ARBA00023274"/>
    </source>
</evidence>
<dbReference type="InterPro" id="IPR047859">
    <property type="entry name" value="Ribosomal_bL17_CS"/>
</dbReference>
<organism evidence="10 11">
    <name type="scientific">Hyalomma marginatum</name>
    <dbReference type="NCBI Taxonomy" id="34627"/>
    <lineage>
        <taxon>Eukaryota</taxon>
        <taxon>Metazoa</taxon>
        <taxon>Ecdysozoa</taxon>
        <taxon>Arthropoda</taxon>
        <taxon>Chelicerata</taxon>
        <taxon>Arachnida</taxon>
        <taxon>Acari</taxon>
        <taxon>Parasitiformes</taxon>
        <taxon>Ixodida</taxon>
        <taxon>Ixodoidea</taxon>
        <taxon>Ixodidae</taxon>
        <taxon>Hyalomminae</taxon>
        <taxon>Hyalomma</taxon>
    </lineage>
</organism>
<accession>A0A8S4C1M2</accession>
<dbReference type="PANTHER" id="PTHR14413:SF16">
    <property type="entry name" value="LARGE RIBOSOMAL SUBUNIT PROTEIN BL17M"/>
    <property type="match status" value="1"/>
</dbReference>
<sequence length="139" mass="15849">MNHGISGRKFGRYSGHRKSLLVNLAKELIEHEQIITTVYKAKDIRPVVEKLVTLAKRGDLHSRRRALSFFYNDEVIVSKLFDKLAPRYNQRNGGYLRIIKAGFRKGDCAPIAVIEFVDRDITAKKGRVVPNQVQSNIAE</sequence>
<evidence type="ECO:0000256" key="5">
    <source>
        <dbReference type="ARBA" id="ARBA00035413"/>
    </source>
</evidence>
<comment type="similarity">
    <text evidence="1 9">Belongs to the bacterial ribosomal protein bL17 family.</text>
</comment>
<evidence type="ECO:0000256" key="9">
    <source>
        <dbReference type="RuleBase" id="RU000660"/>
    </source>
</evidence>
<reference evidence="10" key="1">
    <citation type="submission" date="2021-06" db="EMBL/GenBank/DDBJ databases">
        <authorList>
            <person name="Nardi T."/>
            <person name="Nardi T."/>
        </authorList>
    </citation>
    <scope>NUCLEOTIDE SEQUENCE</scope>
</reference>
<proteinExistence type="inferred from homology"/>
<dbReference type="Pfam" id="PF01196">
    <property type="entry name" value="Ribosomal_L17"/>
    <property type="match status" value="1"/>
</dbReference>
<evidence type="ECO:0000256" key="8">
    <source>
        <dbReference type="ARBA" id="ARBA00082728"/>
    </source>
</evidence>
<evidence type="ECO:0000256" key="4">
    <source>
        <dbReference type="ARBA" id="ARBA00035290"/>
    </source>
</evidence>
<keyword evidence="2 9" id="KW-0689">Ribosomal protein</keyword>
<dbReference type="HAMAP" id="MF_01368">
    <property type="entry name" value="Ribosomal_bL17"/>
    <property type="match status" value="1"/>
</dbReference>
<dbReference type="Proteomes" id="UP000837675">
    <property type="component" value="Unassembled WGS sequence"/>
</dbReference>
<dbReference type="Gene3D" id="3.90.1030.10">
    <property type="entry name" value="Ribosomal protein L17"/>
    <property type="match status" value="1"/>
</dbReference>
<dbReference type="AlphaFoldDB" id="A0A8S4C1M2"/>
<dbReference type="GO" id="GO:0022625">
    <property type="term" value="C:cytosolic large ribosomal subunit"/>
    <property type="evidence" value="ECO:0007669"/>
    <property type="project" value="TreeGrafter"/>
</dbReference>
<comment type="caution">
    <text evidence="10">The sequence shown here is derived from an EMBL/GenBank/DDBJ whole genome shotgun (WGS) entry which is preliminary data.</text>
</comment>
<dbReference type="FunFam" id="3.90.1030.10:FF:000001">
    <property type="entry name" value="50S ribosomal protein L17"/>
    <property type="match status" value="1"/>
</dbReference>
<evidence type="ECO:0000256" key="1">
    <source>
        <dbReference type="ARBA" id="ARBA00008777"/>
    </source>
</evidence>
<dbReference type="GO" id="GO:0006412">
    <property type="term" value="P:translation"/>
    <property type="evidence" value="ECO:0007669"/>
    <property type="project" value="InterPro"/>
</dbReference>
<dbReference type="PROSITE" id="PS01167">
    <property type="entry name" value="RIBOSOMAL_L17"/>
    <property type="match status" value="1"/>
</dbReference>
<evidence type="ECO:0000256" key="2">
    <source>
        <dbReference type="ARBA" id="ARBA00022980"/>
    </source>
</evidence>
<dbReference type="SUPFAM" id="SSF64263">
    <property type="entry name" value="Prokaryotic ribosomal protein L17"/>
    <property type="match status" value="1"/>
</dbReference>
<dbReference type="GO" id="GO:0003735">
    <property type="term" value="F:structural constituent of ribosome"/>
    <property type="evidence" value="ECO:0007669"/>
    <property type="project" value="InterPro"/>
</dbReference>
<dbReference type="NCBIfam" id="TIGR00059">
    <property type="entry name" value="L17"/>
    <property type="match status" value="1"/>
</dbReference>
<gene>
    <name evidence="10" type="ORF">MHYMCMPASI_00228</name>
</gene>
<evidence type="ECO:0000313" key="11">
    <source>
        <dbReference type="Proteomes" id="UP000837675"/>
    </source>
</evidence>